<gene>
    <name evidence="1" type="ORF">Slin15195_G049800</name>
</gene>
<sequence length="146" mass="16587">MDDYFRYSRNMSISTWARQNDEVFRQIKAMAQDWALEDKIAKLPLTIPKGAPRKQSFYLLSNHPVLTGLFVFSLKLRMEEAGITLCNAWGAVLYPAHLYTRAAKSQDSKLSGATWTSSSRLIQQDDFLLARLPLSRAISSSALRML</sequence>
<evidence type="ECO:0000313" key="1">
    <source>
        <dbReference type="EMBL" id="USW51661.1"/>
    </source>
</evidence>
<dbReference type="OrthoDB" id="3646957at2759"/>
<dbReference type="EMBL" id="CP099420">
    <property type="protein sequence ID" value="USW51661.1"/>
    <property type="molecule type" value="Genomic_DNA"/>
</dbReference>
<reference evidence="1" key="1">
    <citation type="submission" date="2022-06" db="EMBL/GenBank/DDBJ databases">
        <title>Complete genome sequences of two strains of the flax pathogen Septoria linicola.</title>
        <authorList>
            <person name="Lapalu N."/>
            <person name="Simon A."/>
            <person name="Demenou B."/>
            <person name="Paumier D."/>
            <person name="Guillot M.-P."/>
            <person name="Gout L."/>
            <person name="Valade R."/>
        </authorList>
    </citation>
    <scope>NUCLEOTIDE SEQUENCE</scope>
    <source>
        <strain evidence="1">SE15195</strain>
    </source>
</reference>
<organism evidence="1 2">
    <name type="scientific">Septoria linicola</name>
    <dbReference type="NCBI Taxonomy" id="215465"/>
    <lineage>
        <taxon>Eukaryota</taxon>
        <taxon>Fungi</taxon>
        <taxon>Dikarya</taxon>
        <taxon>Ascomycota</taxon>
        <taxon>Pezizomycotina</taxon>
        <taxon>Dothideomycetes</taxon>
        <taxon>Dothideomycetidae</taxon>
        <taxon>Mycosphaerellales</taxon>
        <taxon>Mycosphaerellaceae</taxon>
        <taxon>Septoria</taxon>
    </lineage>
</organism>
<evidence type="ECO:0000313" key="2">
    <source>
        <dbReference type="Proteomes" id="UP001056384"/>
    </source>
</evidence>
<dbReference type="AlphaFoldDB" id="A0A9Q9EHB8"/>
<keyword evidence="2" id="KW-1185">Reference proteome</keyword>
<protein>
    <submittedName>
        <fullName evidence="1">Uncharacterized protein</fullName>
    </submittedName>
</protein>
<accession>A0A9Q9EHB8</accession>
<name>A0A9Q9EHB8_9PEZI</name>
<proteinExistence type="predicted"/>
<dbReference type="Proteomes" id="UP001056384">
    <property type="component" value="Chromosome 3"/>
</dbReference>